<dbReference type="GeneID" id="94689988"/>
<dbReference type="Proteomes" id="UP000183417">
    <property type="component" value="Unassembled WGS sequence"/>
</dbReference>
<evidence type="ECO:0008006" key="4">
    <source>
        <dbReference type="Google" id="ProtNLM"/>
    </source>
</evidence>
<dbReference type="InterPro" id="IPR005247">
    <property type="entry name" value="YbhB_YbcL/LppC-like"/>
</dbReference>
<dbReference type="CDD" id="cd00865">
    <property type="entry name" value="PEBP_bact_arch"/>
    <property type="match status" value="1"/>
</dbReference>
<gene>
    <name evidence="2" type="ORF">SAMN05421547_110177</name>
</gene>
<name>A0A1H3PI39_9BURK</name>
<dbReference type="EMBL" id="FNPE01000010">
    <property type="protein sequence ID" value="SDZ00786.1"/>
    <property type="molecule type" value="Genomic_DNA"/>
</dbReference>
<dbReference type="SUPFAM" id="SSF49777">
    <property type="entry name" value="PEBP-like"/>
    <property type="match status" value="1"/>
</dbReference>
<organism evidence="2 3">
    <name type="scientific">Delftia lacustris</name>
    <dbReference type="NCBI Taxonomy" id="558537"/>
    <lineage>
        <taxon>Bacteria</taxon>
        <taxon>Pseudomonadati</taxon>
        <taxon>Pseudomonadota</taxon>
        <taxon>Betaproteobacteria</taxon>
        <taxon>Burkholderiales</taxon>
        <taxon>Comamonadaceae</taxon>
        <taxon>Delftia</taxon>
    </lineage>
</organism>
<dbReference type="InterPro" id="IPR036610">
    <property type="entry name" value="PEBP-like_sf"/>
</dbReference>
<dbReference type="AlphaFoldDB" id="A0A1H3PI39"/>
<protein>
    <recommendedName>
        <fullName evidence="4">Phospholipid-binding protein, PBP family</fullName>
    </recommendedName>
</protein>
<reference evidence="2 3" key="1">
    <citation type="submission" date="2016-10" db="EMBL/GenBank/DDBJ databases">
        <authorList>
            <person name="de Groot N.N."/>
        </authorList>
    </citation>
    <scope>NUCLEOTIDE SEQUENCE [LARGE SCALE GENOMIC DNA]</scope>
    <source>
        <strain evidence="2 3">LMG 24775</strain>
    </source>
</reference>
<evidence type="ECO:0000313" key="3">
    <source>
        <dbReference type="Proteomes" id="UP000183417"/>
    </source>
</evidence>
<feature type="region of interest" description="Disordered" evidence="1">
    <location>
        <begin position="102"/>
        <end position="121"/>
    </location>
</feature>
<sequence length="211" mass="22062">MQLTSQSFQDGQAIPGEFAFAVPDAASHVALSSNRNPHLAWSGAPAGTQSFVVVCHDPDVPSRGDDVNQEGREVPASLPRVDFFHWLLLDIPAATTEIAAGAQSDGVTPRGKSGPAAPGGLRHGINDYTGWFAGDEQMKGDYYGYDGPCPPWNDSIVHHYVFTVYALATPTLAVSGELTGANVRAALQAGQVLGKASITGLYSLNPAVCAA</sequence>
<evidence type="ECO:0000313" key="2">
    <source>
        <dbReference type="EMBL" id="SDZ00786.1"/>
    </source>
</evidence>
<dbReference type="RefSeq" id="WP_016450045.1">
    <property type="nucleotide sequence ID" value="NZ_AP025556.1"/>
</dbReference>
<proteinExistence type="predicted"/>
<dbReference type="Pfam" id="PF01161">
    <property type="entry name" value="PBP"/>
    <property type="match status" value="1"/>
</dbReference>
<dbReference type="PANTHER" id="PTHR30289:SF1">
    <property type="entry name" value="PEBP (PHOSPHATIDYLETHANOLAMINE-BINDING PROTEIN) FAMILY PROTEIN"/>
    <property type="match status" value="1"/>
</dbReference>
<dbReference type="InterPro" id="IPR008914">
    <property type="entry name" value="PEBP"/>
</dbReference>
<dbReference type="PANTHER" id="PTHR30289">
    <property type="entry name" value="UNCHARACTERIZED PROTEIN YBCL-RELATED"/>
    <property type="match status" value="1"/>
</dbReference>
<dbReference type="Gene3D" id="3.90.280.10">
    <property type="entry name" value="PEBP-like"/>
    <property type="match status" value="1"/>
</dbReference>
<evidence type="ECO:0000256" key="1">
    <source>
        <dbReference type="SAM" id="MobiDB-lite"/>
    </source>
</evidence>
<accession>A0A1H3PI39</accession>